<accession>A0A401XND7</accession>
<name>A0A401XND7_9FLAO</name>
<keyword evidence="1" id="KW-0812">Transmembrane</keyword>
<reference evidence="2 3" key="1">
    <citation type="submission" date="2018-11" db="EMBL/GenBank/DDBJ databases">
        <title>Schleiferia aggregans sp. nov., a moderately thermophilic heterotrophic bacterium isolated from microbial mats at a terrestrial hot spring.</title>
        <authorList>
            <person name="Iino T."/>
            <person name="Ohkuma M."/>
            <person name="Haruta S."/>
        </authorList>
    </citation>
    <scope>NUCLEOTIDE SEQUENCE [LARGE SCALE GENOMIC DNA]</scope>
    <source>
        <strain evidence="2 3">LA</strain>
    </source>
</reference>
<dbReference type="RefSeq" id="WP_124398592.1">
    <property type="nucleotide sequence ID" value="NZ_BHZE01000026.1"/>
</dbReference>
<keyword evidence="1" id="KW-0472">Membrane</keyword>
<keyword evidence="1" id="KW-1133">Transmembrane helix</keyword>
<proteinExistence type="predicted"/>
<evidence type="ECO:0000313" key="3">
    <source>
        <dbReference type="Proteomes" id="UP000286715"/>
    </source>
</evidence>
<evidence type="ECO:0008006" key="4">
    <source>
        <dbReference type="Google" id="ProtNLM"/>
    </source>
</evidence>
<evidence type="ECO:0000313" key="2">
    <source>
        <dbReference type="EMBL" id="GCD78536.1"/>
    </source>
</evidence>
<dbReference type="AlphaFoldDB" id="A0A401XND7"/>
<feature type="transmembrane region" description="Helical" evidence="1">
    <location>
        <begin position="15"/>
        <end position="34"/>
    </location>
</feature>
<organism evidence="2 3">
    <name type="scientific">Thermaurantimonas aggregans</name>
    <dbReference type="NCBI Taxonomy" id="2173829"/>
    <lineage>
        <taxon>Bacteria</taxon>
        <taxon>Pseudomonadati</taxon>
        <taxon>Bacteroidota</taxon>
        <taxon>Flavobacteriia</taxon>
        <taxon>Flavobacteriales</taxon>
        <taxon>Schleiferiaceae</taxon>
        <taxon>Thermaurantimonas</taxon>
    </lineage>
</organism>
<keyword evidence="3" id="KW-1185">Reference proteome</keyword>
<dbReference type="OrthoDB" id="9769739at2"/>
<evidence type="ECO:0000256" key="1">
    <source>
        <dbReference type="SAM" id="Phobius"/>
    </source>
</evidence>
<dbReference type="EMBL" id="BHZE01000026">
    <property type="protein sequence ID" value="GCD78536.1"/>
    <property type="molecule type" value="Genomic_DNA"/>
</dbReference>
<protein>
    <recommendedName>
        <fullName evidence="4">SLC26A/SulP transporter domain-containing protein</fullName>
    </recommendedName>
</protein>
<sequence length="63" mass="6425">MALPLSLGIAKTSGYPPGMCILTAIVGGLSTSFFRVTELSINIRAAGVITVAAAAMTDFGSYE</sequence>
<comment type="caution">
    <text evidence="2">The sequence shown here is derived from an EMBL/GenBank/DDBJ whole genome shotgun (WGS) entry which is preliminary data.</text>
</comment>
<gene>
    <name evidence="2" type="ORF">JCM31826_20180</name>
</gene>
<dbReference type="Proteomes" id="UP000286715">
    <property type="component" value="Unassembled WGS sequence"/>
</dbReference>